<reference evidence="2" key="1">
    <citation type="journal article" date="2020" name="Phytopathology">
        <title>Genome Sequence Resources of Colletotrichum truncatum, C. plurivorum, C. musicola, and C. sojae: Four Species Pathogenic to Soybean (Glycine max).</title>
        <authorList>
            <person name="Rogerio F."/>
            <person name="Boufleur T.R."/>
            <person name="Ciampi-Guillardi M."/>
            <person name="Sukno S.A."/>
            <person name="Thon M.R."/>
            <person name="Massola Junior N.S."/>
            <person name="Baroncelli R."/>
        </authorList>
    </citation>
    <scope>NUCLEOTIDE SEQUENCE</scope>
    <source>
        <strain evidence="2">LFN0074</strain>
    </source>
</reference>
<feature type="region of interest" description="Disordered" evidence="1">
    <location>
        <begin position="100"/>
        <end position="141"/>
    </location>
</feature>
<gene>
    <name evidence="2" type="ORF">CMUS01_08195</name>
</gene>
<organism evidence="2 3">
    <name type="scientific">Colletotrichum musicola</name>
    <dbReference type="NCBI Taxonomy" id="2175873"/>
    <lineage>
        <taxon>Eukaryota</taxon>
        <taxon>Fungi</taxon>
        <taxon>Dikarya</taxon>
        <taxon>Ascomycota</taxon>
        <taxon>Pezizomycotina</taxon>
        <taxon>Sordariomycetes</taxon>
        <taxon>Hypocreomycetidae</taxon>
        <taxon>Glomerellales</taxon>
        <taxon>Glomerellaceae</taxon>
        <taxon>Colletotrichum</taxon>
        <taxon>Colletotrichum orchidearum species complex</taxon>
    </lineage>
</organism>
<dbReference type="EMBL" id="WIGM01000312">
    <property type="protein sequence ID" value="KAF6829377.1"/>
    <property type="molecule type" value="Genomic_DNA"/>
</dbReference>
<dbReference type="AlphaFoldDB" id="A0A8H6KD01"/>
<sequence>MVGREIRMGPWEIFSVQCRWFTFRSSKVPSNVSIPIPIPAIRAWRLVTMLHNRSNRVPHRSATHRITCKETHGSLPSSLQPHVHAHAPRILARLVCGSAKNRMPPHHRPSPASTTNHHHGKPLINERGAYQSHNETQALSL</sequence>
<evidence type="ECO:0000256" key="1">
    <source>
        <dbReference type="SAM" id="MobiDB-lite"/>
    </source>
</evidence>
<evidence type="ECO:0000313" key="3">
    <source>
        <dbReference type="Proteomes" id="UP000639643"/>
    </source>
</evidence>
<proteinExistence type="predicted"/>
<accession>A0A8H6KD01</accession>
<keyword evidence="3" id="KW-1185">Reference proteome</keyword>
<name>A0A8H6KD01_9PEZI</name>
<feature type="compositionally biased region" description="Polar residues" evidence="1">
    <location>
        <begin position="131"/>
        <end position="141"/>
    </location>
</feature>
<comment type="caution">
    <text evidence="2">The sequence shown here is derived from an EMBL/GenBank/DDBJ whole genome shotgun (WGS) entry which is preliminary data.</text>
</comment>
<protein>
    <submittedName>
        <fullName evidence="2">Uncharacterized protein</fullName>
    </submittedName>
</protein>
<dbReference type="Proteomes" id="UP000639643">
    <property type="component" value="Unassembled WGS sequence"/>
</dbReference>
<evidence type="ECO:0000313" key="2">
    <source>
        <dbReference type="EMBL" id="KAF6829377.1"/>
    </source>
</evidence>